<organism evidence="1 2">
    <name type="scientific">Rosa chinensis</name>
    <name type="common">China rose</name>
    <dbReference type="NCBI Taxonomy" id="74649"/>
    <lineage>
        <taxon>Eukaryota</taxon>
        <taxon>Viridiplantae</taxon>
        <taxon>Streptophyta</taxon>
        <taxon>Embryophyta</taxon>
        <taxon>Tracheophyta</taxon>
        <taxon>Spermatophyta</taxon>
        <taxon>Magnoliopsida</taxon>
        <taxon>eudicotyledons</taxon>
        <taxon>Gunneridae</taxon>
        <taxon>Pentapetalae</taxon>
        <taxon>rosids</taxon>
        <taxon>fabids</taxon>
        <taxon>Rosales</taxon>
        <taxon>Rosaceae</taxon>
        <taxon>Rosoideae</taxon>
        <taxon>Rosoideae incertae sedis</taxon>
        <taxon>Rosa</taxon>
    </lineage>
</organism>
<comment type="caution">
    <text evidence="1">The sequence shown here is derived from an EMBL/GenBank/DDBJ whole genome shotgun (WGS) entry which is preliminary data.</text>
</comment>
<dbReference type="Proteomes" id="UP000238479">
    <property type="component" value="Chromosome 6"/>
</dbReference>
<accession>A0A2P6PK93</accession>
<dbReference type="STRING" id="74649.A0A2P6PK93"/>
<reference evidence="1 2" key="1">
    <citation type="journal article" date="2018" name="Nat. Genet.">
        <title>The Rosa genome provides new insights in the design of modern roses.</title>
        <authorList>
            <person name="Bendahmane M."/>
        </authorList>
    </citation>
    <scope>NUCLEOTIDE SEQUENCE [LARGE SCALE GENOMIC DNA]</scope>
    <source>
        <strain evidence="2">cv. Old Blush</strain>
    </source>
</reference>
<evidence type="ECO:0000313" key="2">
    <source>
        <dbReference type="Proteomes" id="UP000238479"/>
    </source>
</evidence>
<sequence length="46" mass="5183">MSCTEALKAGLRGKALKIAHYYGDLLWESVEGALCAKCRFLRRCCF</sequence>
<evidence type="ECO:0000313" key="1">
    <source>
        <dbReference type="EMBL" id="PRQ22347.1"/>
    </source>
</evidence>
<keyword evidence="2" id="KW-1185">Reference proteome</keyword>
<protein>
    <submittedName>
        <fullName evidence="1">Uncharacterized protein</fullName>
    </submittedName>
</protein>
<dbReference type="EMBL" id="PDCK01000044">
    <property type="protein sequence ID" value="PRQ22347.1"/>
    <property type="molecule type" value="Genomic_DNA"/>
</dbReference>
<name>A0A2P6PK93_ROSCH</name>
<dbReference type="AlphaFoldDB" id="A0A2P6PK93"/>
<gene>
    <name evidence="1" type="ORF">RchiOBHm_Chr6g0249261</name>
</gene>
<dbReference type="PROSITE" id="PS50890">
    <property type="entry name" value="PUA"/>
    <property type="match status" value="1"/>
</dbReference>
<dbReference type="Gramene" id="PRQ22347">
    <property type="protein sequence ID" value="PRQ22347"/>
    <property type="gene ID" value="RchiOBHm_Chr6g0249261"/>
</dbReference>
<proteinExistence type="predicted"/>